<evidence type="ECO:0000313" key="1">
    <source>
        <dbReference type="EMBL" id="CBI10523.1"/>
    </source>
</evidence>
<name>E6QTF1_9ZZZZ</name>
<reference evidence="1" key="1">
    <citation type="submission" date="2009-10" db="EMBL/GenBank/DDBJ databases">
        <title>Diversity of trophic interactions inside an arsenic-rich microbial ecosystem.</title>
        <authorList>
            <person name="Bertin P.N."/>
            <person name="Heinrich-Salmeron A."/>
            <person name="Pelletier E."/>
            <person name="Goulhen-Chollet F."/>
            <person name="Arsene-Ploetze F."/>
            <person name="Gallien S."/>
            <person name="Calteau A."/>
            <person name="Vallenet D."/>
            <person name="Casiot C."/>
            <person name="Chane-Woon-Ming B."/>
            <person name="Giloteaux L."/>
            <person name="Barakat M."/>
            <person name="Bonnefoy V."/>
            <person name="Bruneel O."/>
            <person name="Chandler M."/>
            <person name="Cleiss J."/>
            <person name="Duran R."/>
            <person name="Elbaz-Poulichet F."/>
            <person name="Fonknechten N."/>
            <person name="Lauga B."/>
            <person name="Mornico D."/>
            <person name="Ortet P."/>
            <person name="Schaeffer C."/>
            <person name="Siguier P."/>
            <person name="Alexander Thil Smith A."/>
            <person name="Van Dorsselaer A."/>
            <person name="Weissenbach J."/>
            <person name="Medigue C."/>
            <person name="Le Paslier D."/>
        </authorList>
    </citation>
    <scope>NUCLEOTIDE SEQUENCE</scope>
</reference>
<sequence length="21" mass="2312">MLSFYLNAIANNTQGESATEH</sequence>
<dbReference type="AlphaFoldDB" id="E6QTF1"/>
<proteinExistence type="predicted"/>
<dbReference type="EMBL" id="CABR01000087">
    <property type="protein sequence ID" value="CBI10523.1"/>
    <property type="molecule type" value="Genomic_DNA"/>
</dbReference>
<accession>E6QTF1</accession>
<gene>
    <name evidence="1" type="ORF">CARN7_1305</name>
</gene>
<comment type="caution">
    <text evidence="1">The sequence shown here is derived from an EMBL/GenBank/DDBJ whole genome shotgun (WGS) entry which is preliminary data.</text>
</comment>
<organism evidence="1">
    <name type="scientific">mine drainage metagenome</name>
    <dbReference type="NCBI Taxonomy" id="410659"/>
    <lineage>
        <taxon>unclassified sequences</taxon>
        <taxon>metagenomes</taxon>
        <taxon>ecological metagenomes</taxon>
    </lineage>
</organism>
<protein>
    <submittedName>
        <fullName evidence="1">Uncharacterized protein</fullName>
    </submittedName>
</protein>